<name>A0A7J7VMZ6_PIPKU</name>
<keyword evidence="2" id="KW-0472">Membrane</keyword>
<sequence length="202" mass="23307">MYLRLNEAIRVGPTLHDGCERGGARAEKRPCADTGRRWPICKPRREASGETSPADRSRFQPPERHAHHAAGITRLLQGGHLDRLRSGLWVRTHRKIQLTFGIISWTTLLGKAFLVPADGLQLWHVTTTEVKFKTTHLFMLHPLVSFMIFPVFKIQTTNFWNVVIPFKSTLRTECWSVQMQGLKVGWQCQRRGFLSHRAWVFI</sequence>
<keyword evidence="2" id="KW-0812">Transmembrane</keyword>
<keyword evidence="4" id="KW-1185">Reference proteome</keyword>
<feature type="region of interest" description="Disordered" evidence="1">
    <location>
        <begin position="20"/>
        <end position="63"/>
    </location>
</feature>
<feature type="transmembrane region" description="Helical" evidence="2">
    <location>
        <begin position="134"/>
        <end position="152"/>
    </location>
</feature>
<gene>
    <name evidence="3" type="ORF">mPipKuh1_008428</name>
</gene>
<reference evidence="3 4" key="1">
    <citation type="journal article" date="2020" name="Nature">
        <title>Six reference-quality genomes reveal evolution of bat adaptations.</title>
        <authorList>
            <person name="Jebb D."/>
            <person name="Huang Z."/>
            <person name="Pippel M."/>
            <person name="Hughes G.M."/>
            <person name="Lavrichenko K."/>
            <person name="Devanna P."/>
            <person name="Winkler S."/>
            <person name="Jermiin L.S."/>
            <person name="Skirmuntt E.C."/>
            <person name="Katzourakis A."/>
            <person name="Burkitt-Gray L."/>
            <person name="Ray D.A."/>
            <person name="Sullivan K.A.M."/>
            <person name="Roscito J.G."/>
            <person name="Kirilenko B.M."/>
            <person name="Davalos L.M."/>
            <person name="Corthals A.P."/>
            <person name="Power M.L."/>
            <person name="Jones G."/>
            <person name="Ransome R.D."/>
            <person name="Dechmann D.K.N."/>
            <person name="Locatelli A.G."/>
            <person name="Puechmaille S.J."/>
            <person name="Fedrigo O."/>
            <person name="Jarvis E.D."/>
            <person name="Hiller M."/>
            <person name="Vernes S.C."/>
            <person name="Myers E.W."/>
            <person name="Teeling E.C."/>
        </authorList>
    </citation>
    <scope>NUCLEOTIDE SEQUENCE [LARGE SCALE GENOMIC DNA]</scope>
    <source>
        <strain evidence="3">MPipKuh1</strain>
        <tissue evidence="3">Flight muscle</tissue>
    </source>
</reference>
<comment type="caution">
    <text evidence="3">The sequence shown here is derived from an EMBL/GenBank/DDBJ whole genome shotgun (WGS) entry which is preliminary data.</text>
</comment>
<accession>A0A7J7VMZ6</accession>
<feature type="compositionally biased region" description="Basic and acidic residues" evidence="1">
    <location>
        <begin position="43"/>
        <end position="63"/>
    </location>
</feature>
<evidence type="ECO:0000256" key="2">
    <source>
        <dbReference type="SAM" id="Phobius"/>
    </source>
</evidence>
<evidence type="ECO:0000313" key="3">
    <source>
        <dbReference type="EMBL" id="KAF6326433.1"/>
    </source>
</evidence>
<dbReference type="Proteomes" id="UP000558488">
    <property type="component" value="Unassembled WGS sequence"/>
</dbReference>
<proteinExistence type="predicted"/>
<dbReference type="EMBL" id="JACAGB010000014">
    <property type="protein sequence ID" value="KAF6326433.1"/>
    <property type="molecule type" value="Genomic_DNA"/>
</dbReference>
<evidence type="ECO:0000313" key="4">
    <source>
        <dbReference type="Proteomes" id="UP000558488"/>
    </source>
</evidence>
<keyword evidence="2" id="KW-1133">Transmembrane helix</keyword>
<protein>
    <submittedName>
        <fullName evidence="3">Uncharacterized protein</fullName>
    </submittedName>
</protein>
<feature type="compositionally biased region" description="Basic and acidic residues" evidence="1">
    <location>
        <begin position="20"/>
        <end position="36"/>
    </location>
</feature>
<organism evidence="3 4">
    <name type="scientific">Pipistrellus kuhlii</name>
    <name type="common">Kuhl's pipistrelle</name>
    <dbReference type="NCBI Taxonomy" id="59472"/>
    <lineage>
        <taxon>Eukaryota</taxon>
        <taxon>Metazoa</taxon>
        <taxon>Chordata</taxon>
        <taxon>Craniata</taxon>
        <taxon>Vertebrata</taxon>
        <taxon>Euteleostomi</taxon>
        <taxon>Mammalia</taxon>
        <taxon>Eutheria</taxon>
        <taxon>Laurasiatheria</taxon>
        <taxon>Chiroptera</taxon>
        <taxon>Yangochiroptera</taxon>
        <taxon>Vespertilionidae</taxon>
        <taxon>Pipistrellus</taxon>
    </lineage>
</organism>
<dbReference type="AlphaFoldDB" id="A0A7J7VMZ6"/>
<feature type="transmembrane region" description="Helical" evidence="2">
    <location>
        <begin position="96"/>
        <end position="114"/>
    </location>
</feature>
<evidence type="ECO:0000256" key="1">
    <source>
        <dbReference type="SAM" id="MobiDB-lite"/>
    </source>
</evidence>